<organism evidence="8 9">
    <name type="scientific">Stichopus japonicus</name>
    <name type="common">Sea cucumber</name>
    <dbReference type="NCBI Taxonomy" id="307972"/>
    <lineage>
        <taxon>Eukaryota</taxon>
        <taxon>Metazoa</taxon>
        <taxon>Echinodermata</taxon>
        <taxon>Eleutherozoa</taxon>
        <taxon>Echinozoa</taxon>
        <taxon>Holothuroidea</taxon>
        <taxon>Aspidochirotacea</taxon>
        <taxon>Aspidochirotida</taxon>
        <taxon>Stichopodidae</taxon>
        <taxon>Apostichopus</taxon>
    </lineage>
</organism>
<dbReference type="Pfam" id="PF00084">
    <property type="entry name" value="Sushi"/>
    <property type="match status" value="1"/>
</dbReference>
<dbReference type="AlphaFoldDB" id="A0A2G8LMX4"/>
<dbReference type="PANTHER" id="PTHR45785:SF2">
    <property type="entry name" value="COMPLEMENT FACTOR H-RELATED"/>
    <property type="match status" value="1"/>
</dbReference>
<evidence type="ECO:0000256" key="4">
    <source>
        <dbReference type="ARBA" id="ARBA00023157"/>
    </source>
</evidence>
<evidence type="ECO:0000256" key="5">
    <source>
        <dbReference type="PROSITE-ProRule" id="PRU00302"/>
    </source>
</evidence>
<feature type="domain" description="Sushi" evidence="7">
    <location>
        <begin position="29"/>
        <end position="85"/>
    </location>
</feature>
<dbReference type="STRING" id="307972.A0A2G8LMX4"/>
<dbReference type="InterPro" id="IPR051503">
    <property type="entry name" value="ComplSys_Reg/VirEntry_Med"/>
</dbReference>
<name>A0A2G8LMX4_STIJA</name>
<dbReference type="InterPro" id="IPR000436">
    <property type="entry name" value="Sushi_SCR_CCP_dom"/>
</dbReference>
<accession>A0A2G8LMX4</accession>
<dbReference type="EMBL" id="MRZV01000029">
    <property type="protein sequence ID" value="PIK61585.1"/>
    <property type="molecule type" value="Genomic_DNA"/>
</dbReference>
<dbReference type="CDD" id="cd00033">
    <property type="entry name" value="CCP"/>
    <property type="match status" value="1"/>
</dbReference>
<dbReference type="PANTHER" id="PTHR45785">
    <property type="entry name" value="COMPLEMENT FACTOR H-RELATED"/>
    <property type="match status" value="1"/>
</dbReference>
<evidence type="ECO:0000313" key="8">
    <source>
        <dbReference type="EMBL" id="PIK61585.1"/>
    </source>
</evidence>
<dbReference type="SMART" id="SM00032">
    <property type="entry name" value="CCP"/>
    <property type="match status" value="3"/>
</dbReference>
<reference evidence="8 9" key="1">
    <citation type="journal article" date="2017" name="PLoS Biol.">
        <title>The sea cucumber genome provides insights into morphological evolution and visceral regeneration.</title>
        <authorList>
            <person name="Zhang X."/>
            <person name="Sun L."/>
            <person name="Yuan J."/>
            <person name="Sun Y."/>
            <person name="Gao Y."/>
            <person name="Zhang L."/>
            <person name="Li S."/>
            <person name="Dai H."/>
            <person name="Hamel J.F."/>
            <person name="Liu C."/>
            <person name="Yu Y."/>
            <person name="Liu S."/>
            <person name="Lin W."/>
            <person name="Guo K."/>
            <person name="Jin S."/>
            <person name="Xu P."/>
            <person name="Storey K.B."/>
            <person name="Huan P."/>
            <person name="Zhang T."/>
            <person name="Zhou Y."/>
            <person name="Zhang J."/>
            <person name="Lin C."/>
            <person name="Li X."/>
            <person name="Xing L."/>
            <person name="Huo D."/>
            <person name="Sun M."/>
            <person name="Wang L."/>
            <person name="Mercier A."/>
            <person name="Li F."/>
            <person name="Yang H."/>
            <person name="Xiang J."/>
        </authorList>
    </citation>
    <scope>NUCLEOTIDE SEQUENCE [LARGE SCALE GENOMIC DNA]</scope>
    <source>
        <strain evidence="8">Shaxun</strain>
        <tissue evidence="8">Muscle</tissue>
    </source>
</reference>
<keyword evidence="4" id="KW-1015">Disulfide bond</keyword>
<feature type="domain" description="Sushi" evidence="7">
    <location>
        <begin position="146"/>
        <end position="204"/>
    </location>
</feature>
<evidence type="ECO:0000256" key="6">
    <source>
        <dbReference type="SAM" id="SignalP"/>
    </source>
</evidence>
<evidence type="ECO:0000313" key="9">
    <source>
        <dbReference type="Proteomes" id="UP000230750"/>
    </source>
</evidence>
<feature type="signal peptide" evidence="6">
    <location>
        <begin position="1"/>
        <end position="22"/>
    </location>
</feature>
<evidence type="ECO:0000259" key="7">
    <source>
        <dbReference type="PROSITE" id="PS50923"/>
    </source>
</evidence>
<evidence type="ECO:0000256" key="3">
    <source>
        <dbReference type="ARBA" id="ARBA00022729"/>
    </source>
</evidence>
<comment type="caution">
    <text evidence="8">The sequence shown here is derived from an EMBL/GenBank/DDBJ whole genome shotgun (WGS) entry which is preliminary data.</text>
</comment>
<evidence type="ECO:0000256" key="1">
    <source>
        <dbReference type="ARBA" id="ARBA00004328"/>
    </source>
</evidence>
<dbReference type="SUPFAM" id="SSF57535">
    <property type="entry name" value="Complement control module/SCR domain"/>
    <property type="match status" value="3"/>
</dbReference>
<dbReference type="Gene3D" id="2.10.70.10">
    <property type="entry name" value="Complement Module, domain 1"/>
    <property type="match status" value="3"/>
</dbReference>
<keyword evidence="3 6" id="KW-0732">Signal</keyword>
<dbReference type="PROSITE" id="PS50923">
    <property type="entry name" value="SUSHI"/>
    <property type="match status" value="2"/>
</dbReference>
<feature type="chain" id="PRO_5013587158" evidence="6">
    <location>
        <begin position="23"/>
        <end position="205"/>
    </location>
</feature>
<dbReference type="InterPro" id="IPR035976">
    <property type="entry name" value="Sushi/SCR/CCP_sf"/>
</dbReference>
<keyword evidence="2 5" id="KW-0768">Sushi</keyword>
<gene>
    <name evidence="8" type="ORF">BSL78_01510</name>
</gene>
<proteinExistence type="predicted"/>
<keyword evidence="9" id="KW-1185">Reference proteome</keyword>
<comment type="subcellular location">
    <subcellularLocation>
        <location evidence="1">Virion</location>
    </subcellularLocation>
</comment>
<evidence type="ECO:0000256" key="2">
    <source>
        <dbReference type="ARBA" id="ARBA00022659"/>
    </source>
</evidence>
<dbReference type="Proteomes" id="UP000230750">
    <property type="component" value="Unassembled WGS sequence"/>
</dbReference>
<sequence length="205" mass="22669">MKTLYYCFLALLFCYYSALTQAECGGNSVACEPPTTDAFLSILPLKTCYEDGETVSNICKGHLQGPPINVCRNGMWPLPRPTCEGFSCGRPNIDKSVEILSDKSIFDAREKVEFRCRKENSIMEGSSFASCEKDGWNPSIKSFCSVKCDIPTIEYGAVNMKSPTKKGDTVKVTCDVGYVIQVGDSHRITCGDDGEWEHLPRCVTL</sequence>
<dbReference type="OrthoDB" id="6127264at2759"/>
<comment type="caution">
    <text evidence="5">Lacks conserved residue(s) required for the propagation of feature annotation.</text>
</comment>
<protein>
    <submittedName>
        <fullName evidence="8">Putative sushi, von Willebrand factor type A</fullName>
    </submittedName>
</protein>